<evidence type="ECO:0000313" key="1">
    <source>
        <dbReference type="EMBL" id="EFF67309.1"/>
    </source>
</evidence>
<sequence>MRLHIGTDTLQKPSDVYKGDGRMKIKKMIQIILFTAVIFSLTGCGKSYEEKIEERYGIEIEGADNDTLKIIDEYFANLPKGFVKELKKYEGIDDRKLHIEIGDETNFYSDIGKGDIWNIKKDENIKYAMGYFMGYSICYNISTRKYRNGLLDEWYDYNPEDFKYGYNEDEFLKYVLNKGENEEVYFTTTEALKSDRNDAAEIFAIIMDDDVDASPVFEKNSKLRAKAKYLCDEINRAFETADETAYWNRYFE</sequence>
<dbReference type="AlphaFoldDB" id="D4S328"/>
<evidence type="ECO:0000313" key="2">
    <source>
        <dbReference type="Proteomes" id="UP000006238"/>
    </source>
</evidence>
<dbReference type="Proteomes" id="UP000006238">
    <property type="component" value="Unassembled WGS sequence"/>
</dbReference>
<keyword evidence="2" id="KW-1185">Reference proteome</keyword>
<accession>D4S328</accession>
<dbReference type="HOGENOM" id="CLU_1159412_0_0_9"/>
<reference evidence="1 2" key="1">
    <citation type="submission" date="2010-02" db="EMBL/GenBank/DDBJ databases">
        <authorList>
            <person name="Weinstock G."/>
            <person name="Sodergren E."/>
            <person name="Clifton S."/>
            <person name="Fulton L."/>
            <person name="Fulton B."/>
            <person name="Courtney L."/>
            <person name="Fronick C."/>
            <person name="Harrison M."/>
            <person name="Strong C."/>
            <person name="Farmer C."/>
            <person name="Delahaunty K."/>
            <person name="Markovic C."/>
            <person name="Hall O."/>
            <person name="Minx P."/>
            <person name="Tomlinson C."/>
            <person name="Mitreva M."/>
            <person name="Nelson J."/>
            <person name="Hou S."/>
            <person name="Wollam A."/>
            <person name="Pepin K.H."/>
            <person name="Johnson M."/>
            <person name="Bhonagiri V."/>
            <person name="Zhang X."/>
            <person name="Suruliraj S."/>
            <person name="Warren W."/>
            <person name="Chinwalla A."/>
            <person name="Mardis E.R."/>
            <person name="Wilson R.K."/>
        </authorList>
    </citation>
    <scope>NUCLEOTIDE SEQUENCE [LARGE SCALE GENOMIC DNA]</scope>
    <source>
        <strain evidence="1 2">DSM 2876</strain>
    </source>
</reference>
<dbReference type="EMBL" id="ABWN01000043">
    <property type="protein sequence ID" value="EFF67309.1"/>
    <property type="molecule type" value="Genomic_DNA"/>
</dbReference>
<protein>
    <submittedName>
        <fullName evidence="1">Uncharacterized protein</fullName>
    </submittedName>
</protein>
<gene>
    <name evidence="1" type="ORF">BUTYVIB_02507</name>
</gene>
<comment type="caution">
    <text evidence="1">The sequence shown here is derived from an EMBL/GenBank/DDBJ whole genome shotgun (WGS) entry which is preliminary data.</text>
</comment>
<name>D4S328_9FIRM</name>
<organism evidence="1 2">
    <name type="scientific">Eshraghiella crossota DSM 2876</name>
    <dbReference type="NCBI Taxonomy" id="511680"/>
    <lineage>
        <taxon>Bacteria</taxon>
        <taxon>Bacillati</taxon>
        <taxon>Bacillota</taxon>
        <taxon>Clostridia</taxon>
        <taxon>Lachnospirales</taxon>
        <taxon>Lachnospiraceae</taxon>
        <taxon>Eshraghiella</taxon>
    </lineage>
</organism>
<proteinExistence type="predicted"/>
<dbReference type="STRING" id="45851.BHV86_03630"/>